<keyword evidence="3" id="KW-0963">Cytoplasm</keyword>
<name>A0A1L0B0F5_9ASCO</name>
<gene>
    <name evidence="6" type="ORF">HGUI_02088</name>
</gene>
<dbReference type="InterPro" id="IPR036743">
    <property type="entry name" value="ARPC5_sf"/>
</dbReference>
<dbReference type="AlphaFoldDB" id="A0A1L0B0F5"/>
<dbReference type="GO" id="GO:0034314">
    <property type="term" value="P:Arp2/3 complex-mediated actin nucleation"/>
    <property type="evidence" value="ECO:0007669"/>
    <property type="project" value="InterPro"/>
</dbReference>
<dbReference type="EMBL" id="FQNF01000033">
    <property type="protein sequence ID" value="SGZ39888.1"/>
    <property type="molecule type" value="Genomic_DNA"/>
</dbReference>
<evidence type="ECO:0000256" key="2">
    <source>
        <dbReference type="ARBA" id="ARBA00006084"/>
    </source>
</evidence>
<evidence type="ECO:0000256" key="1">
    <source>
        <dbReference type="ARBA" id="ARBA00004245"/>
    </source>
</evidence>
<comment type="function">
    <text evidence="5">Functions as component of the Arp2/3 complex which is involved in regulation of actin polymerization and together with an activating nucleation-promoting factor (NPF) mediates the formation of branched actin networks. Arp2/3 complex plays a critical role in the control of cell morphogenesis via the modulation of cell polarity development.</text>
</comment>
<sequence length="160" mass="18312">MEDWRKIDIDALDASSRNKRITTKEINETLVSRGIIHHYSNDELSGLITEVESKTYAKDFNGLFVDIISKYPVYSADDEGLKLKFLTGVSTALINCKNIDPIINALSDDEASILIKYCYKIMSIKEFQNNGHYIVNWVDKIIAKFGQGIILRYITDRRTI</sequence>
<evidence type="ECO:0000313" key="7">
    <source>
        <dbReference type="Proteomes" id="UP000183365"/>
    </source>
</evidence>
<keyword evidence="7" id="KW-1185">Reference proteome</keyword>
<dbReference type="Pfam" id="PF04699">
    <property type="entry name" value="P16-Arc"/>
    <property type="match status" value="1"/>
</dbReference>
<accession>A0A1L0B0F5</accession>
<protein>
    <recommendedName>
        <fullName evidence="5">Actin-related protein 2/3 complex subunit 5</fullName>
    </recommendedName>
</protein>
<reference evidence="7" key="1">
    <citation type="submission" date="2016-11" db="EMBL/GenBank/DDBJ databases">
        <authorList>
            <person name="Guldener U."/>
        </authorList>
    </citation>
    <scope>NUCLEOTIDE SEQUENCE [LARGE SCALE GENOMIC DNA]</scope>
</reference>
<dbReference type="VEuPathDB" id="FungiDB:HGUI_02088"/>
<evidence type="ECO:0000256" key="5">
    <source>
        <dbReference type="RuleBase" id="RU004301"/>
    </source>
</evidence>
<organism evidence="6 7">
    <name type="scientific">Hanseniaspora guilliermondii</name>
    <dbReference type="NCBI Taxonomy" id="56406"/>
    <lineage>
        <taxon>Eukaryota</taxon>
        <taxon>Fungi</taxon>
        <taxon>Dikarya</taxon>
        <taxon>Ascomycota</taxon>
        <taxon>Saccharomycotina</taxon>
        <taxon>Saccharomycetes</taxon>
        <taxon>Saccharomycodales</taxon>
        <taxon>Saccharomycodaceae</taxon>
        <taxon>Hanseniaspora</taxon>
    </lineage>
</organism>
<keyword evidence="4 5" id="KW-0206">Cytoskeleton</keyword>
<dbReference type="GO" id="GO:0005885">
    <property type="term" value="C:Arp2/3 protein complex"/>
    <property type="evidence" value="ECO:0007669"/>
    <property type="project" value="InterPro"/>
</dbReference>
<dbReference type="Proteomes" id="UP000183365">
    <property type="component" value="Unassembled WGS sequence"/>
</dbReference>
<evidence type="ECO:0000256" key="4">
    <source>
        <dbReference type="ARBA" id="ARBA00023212"/>
    </source>
</evidence>
<evidence type="ECO:0000256" key="3">
    <source>
        <dbReference type="ARBA" id="ARBA00022490"/>
    </source>
</evidence>
<dbReference type="Gene3D" id="1.25.40.190">
    <property type="entry name" value="Actin-related protein 2/3 complex subunit 5"/>
    <property type="match status" value="1"/>
</dbReference>
<proteinExistence type="inferred from homology"/>
<evidence type="ECO:0000313" key="6">
    <source>
        <dbReference type="EMBL" id="SGZ39888.1"/>
    </source>
</evidence>
<comment type="similarity">
    <text evidence="2 5">Belongs to the ARPC5 family.</text>
</comment>
<dbReference type="PANTHER" id="PTHR12644">
    <property type="entry name" value="ARP2/3 COMPLEX 16 KD SUBUNIT P16-ARC"/>
    <property type="match status" value="1"/>
</dbReference>
<dbReference type="InterPro" id="IPR006789">
    <property type="entry name" value="ARPC5"/>
</dbReference>
<dbReference type="SUPFAM" id="SSF69103">
    <property type="entry name" value="Arp2/3 complex 16 kDa subunit ARPC5"/>
    <property type="match status" value="1"/>
</dbReference>
<comment type="subcellular location">
    <subcellularLocation>
        <location evidence="1">Cytoplasm</location>
        <location evidence="1">Cytoskeleton</location>
    </subcellularLocation>
</comment>
<dbReference type="OrthoDB" id="195498at2759"/>
<dbReference type="GO" id="GO:0030833">
    <property type="term" value="P:regulation of actin filament polymerization"/>
    <property type="evidence" value="ECO:0007669"/>
    <property type="project" value="InterPro"/>
</dbReference>